<gene>
    <name evidence="1" type="ORF">GAK29_01476</name>
</gene>
<evidence type="ECO:0000313" key="1">
    <source>
        <dbReference type="EMBL" id="KAF1026214.1"/>
    </source>
</evidence>
<dbReference type="Proteomes" id="UP000490535">
    <property type="component" value="Unassembled WGS sequence"/>
</dbReference>
<organism evidence="1 2">
    <name type="scientific">Acinetobacter bereziniae</name>
    <name type="common">Acinetobacter genomosp. 10</name>
    <dbReference type="NCBI Taxonomy" id="106648"/>
    <lineage>
        <taxon>Bacteria</taxon>
        <taxon>Pseudomonadati</taxon>
        <taxon>Pseudomonadota</taxon>
        <taxon>Gammaproteobacteria</taxon>
        <taxon>Moraxellales</taxon>
        <taxon>Moraxellaceae</taxon>
        <taxon>Acinetobacter</taxon>
    </lineage>
</organism>
<name>A0A833UDR7_ACIBZ</name>
<comment type="caution">
    <text evidence="1">The sequence shown here is derived from an EMBL/GenBank/DDBJ whole genome shotgun (WGS) entry which is preliminary data.</text>
</comment>
<protein>
    <submittedName>
        <fullName evidence="1">Uncharacterized protein</fullName>
    </submittedName>
</protein>
<evidence type="ECO:0000313" key="2">
    <source>
        <dbReference type="Proteomes" id="UP000490535"/>
    </source>
</evidence>
<dbReference type="EMBL" id="WNDP01000027">
    <property type="protein sequence ID" value="KAF1026214.1"/>
    <property type="molecule type" value="Genomic_DNA"/>
</dbReference>
<dbReference type="AlphaFoldDB" id="A0A833UDR7"/>
<accession>A0A833UDR7</accession>
<reference evidence="2" key="1">
    <citation type="journal article" date="2020" name="MBio">
        <title>Horizontal gene transfer to a defensive symbiont with a reduced genome amongst a multipartite beetle microbiome.</title>
        <authorList>
            <person name="Waterworth S.C."/>
            <person name="Florez L.V."/>
            <person name="Rees E.R."/>
            <person name="Hertweck C."/>
            <person name="Kaltenpoth M."/>
            <person name="Kwan J.C."/>
        </authorList>
    </citation>
    <scope>NUCLEOTIDE SEQUENCE [LARGE SCALE GENOMIC DNA]</scope>
</reference>
<proteinExistence type="predicted"/>
<sequence>MKVMSKDFVLSCVEKLNETQHKLFIDYGLRQIKYMFDVDKILEVELPENSKLIGLSEMGRFTAIDHENKIRYGYFPHDKRWSQANEFGNLTKFDSIDDFGFIYNTFKLIKYELNSLTYVHRNYINW</sequence>